<dbReference type="EMBL" id="QZEY01000019">
    <property type="protein sequence ID" value="RJL23227.1"/>
    <property type="molecule type" value="Genomic_DNA"/>
</dbReference>
<organism evidence="1 2">
    <name type="scientific">Bailinhaonella thermotolerans</name>
    <dbReference type="NCBI Taxonomy" id="1070861"/>
    <lineage>
        <taxon>Bacteria</taxon>
        <taxon>Bacillati</taxon>
        <taxon>Actinomycetota</taxon>
        <taxon>Actinomycetes</taxon>
        <taxon>Streptosporangiales</taxon>
        <taxon>Streptosporangiaceae</taxon>
        <taxon>Bailinhaonella</taxon>
    </lineage>
</organism>
<dbReference type="Proteomes" id="UP000265768">
    <property type="component" value="Unassembled WGS sequence"/>
</dbReference>
<dbReference type="RefSeq" id="WP_119930539.1">
    <property type="nucleotide sequence ID" value="NZ_QZEY01000019.1"/>
</dbReference>
<dbReference type="AlphaFoldDB" id="A0A3A4A8B3"/>
<evidence type="ECO:0000313" key="2">
    <source>
        <dbReference type="Proteomes" id="UP000265768"/>
    </source>
</evidence>
<protein>
    <submittedName>
        <fullName evidence="1">Uncharacterized protein</fullName>
    </submittedName>
</protein>
<dbReference type="OrthoDB" id="4202636at2"/>
<comment type="caution">
    <text evidence="1">The sequence shown here is derived from an EMBL/GenBank/DDBJ whole genome shotgun (WGS) entry which is preliminary data.</text>
</comment>
<sequence>MAVELGMESGAVLVLSWAMDGFNEGMAIEFRSPGEAGASLPGDPIDVSDHVDWGRFLGAPIVSIGIAWHIPNEGCPEMPWAYNFGFPDGSNLVIALGEAEGAGFTYMPDALLVIFDKSLAAAYKIPASATSSCG</sequence>
<accession>A0A3A4A8B3</accession>
<reference evidence="1 2" key="1">
    <citation type="submission" date="2018-09" db="EMBL/GenBank/DDBJ databases">
        <title>YIM 75507 draft genome.</title>
        <authorList>
            <person name="Tang S."/>
            <person name="Feng Y."/>
        </authorList>
    </citation>
    <scope>NUCLEOTIDE SEQUENCE [LARGE SCALE GENOMIC DNA]</scope>
    <source>
        <strain evidence="1 2">YIM 75507</strain>
    </source>
</reference>
<gene>
    <name evidence="1" type="ORF">D5H75_33185</name>
</gene>
<evidence type="ECO:0000313" key="1">
    <source>
        <dbReference type="EMBL" id="RJL23227.1"/>
    </source>
</evidence>
<name>A0A3A4A8B3_9ACTN</name>
<keyword evidence="2" id="KW-1185">Reference proteome</keyword>
<proteinExistence type="predicted"/>